<sequence>MVALEEGRYANEQVIESGWDSDVFVSNCLVDMYAKPGSMEDTWRVSNKLSSCYVVSWNAILGGCAMHGHGYVLLSNIYAVAANKHLC</sequence>
<dbReference type="InterPro" id="IPR011990">
    <property type="entry name" value="TPR-like_helical_dom_sf"/>
</dbReference>
<dbReference type="EMBL" id="OZ019909">
    <property type="protein sequence ID" value="CAK9209261.1"/>
    <property type="molecule type" value="Genomic_DNA"/>
</dbReference>
<dbReference type="PANTHER" id="PTHR47926">
    <property type="entry name" value="PENTATRICOPEPTIDE REPEAT-CONTAINING PROTEIN"/>
    <property type="match status" value="1"/>
</dbReference>
<reference evidence="1" key="1">
    <citation type="submission" date="2024-02" db="EMBL/GenBank/DDBJ databases">
        <authorList>
            <consortium name="ELIXIR-Norway"/>
            <consortium name="Elixir Norway"/>
        </authorList>
    </citation>
    <scope>NUCLEOTIDE SEQUENCE</scope>
</reference>
<dbReference type="InterPro" id="IPR046960">
    <property type="entry name" value="PPR_At4g14850-like_plant"/>
</dbReference>
<gene>
    <name evidence="1" type="ORF">CSSPTR1EN2_LOCUS9595</name>
</gene>
<protein>
    <submittedName>
        <fullName evidence="1">Uncharacterized protein</fullName>
    </submittedName>
</protein>
<evidence type="ECO:0000313" key="2">
    <source>
        <dbReference type="Proteomes" id="UP001497512"/>
    </source>
</evidence>
<dbReference type="Gene3D" id="1.25.40.10">
    <property type="entry name" value="Tetratricopeptide repeat domain"/>
    <property type="match status" value="1"/>
</dbReference>
<proteinExistence type="predicted"/>
<evidence type="ECO:0000313" key="1">
    <source>
        <dbReference type="EMBL" id="CAK9209261.1"/>
    </source>
</evidence>
<accession>A0ABP0TZG1</accession>
<organism evidence="1 2">
    <name type="scientific">Sphagnum troendelagicum</name>
    <dbReference type="NCBI Taxonomy" id="128251"/>
    <lineage>
        <taxon>Eukaryota</taxon>
        <taxon>Viridiplantae</taxon>
        <taxon>Streptophyta</taxon>
        <taxon>Embryophyta</taxon>
        <taxon>Bryophyta</taxon>
        <taxon>Sphagnophytina</taxon>
        <taxon>Sphagnopsida</taxon>
        <taxon>Sphagnales</taxon>
        <taxon>Sphagnaceae</taxon>
        <taxon>Sphagnum</taxon>
    </lineage>
</organism>
<dbReference type="Proteomes" id="UP001497512">
    <property type="component" value="Chromosome 17"/>
</dbReference>
<name>A0ABP0TZG1_9BRYO</name>
<keyword evidence="2" id="KW-1185">Reference proteome</keyword>